<feature type="compositionally biased region" description="Basic and acidic residues" evidence="1">
    <location>
        <begin position="53"/>
        <end position="66"/>
    </location>
</feature>
<feature type="region of interest" description="Disordered" evidence="1">
    <location>
        <begin position="1"/>
        <end position="20"/>
    </location>
</feature>
<feature type="compositionally biased region" description="Polar residues" evidence="1">
    <location>
        <begin position="10"/>
        <end position="20"/>
    </location>
</feature>
<evidence type="ECO:0000313" key="4">
    <source>
        <dbReference type="Proteomes" id="UP001286313"/>
    </source>
</evidence>
<proteinExistence type="predicted"/>
<evidence type="ECO:0000313" key="2">
    <source>
        <dbReference type="EMBL" id="KAK3886356.1"/>
    </source>
</evidence>
<sequence>MAEGDDSSRTELSSMCTKSTPNLMKKFSEVNLKLPSSRTSHQAIPSNNGLQLKQEESDRRHDETSKMYDDLAQKFSNLQDFVASNVGCAPEEALTYATVAAAPHPAT</sequence>
<name>A0AAE1KUS2_PETCI</name>
<organism evidence="2 4">
    <name type="scientific">Petrolisthes cinctipes</name>
    <name type="common">Flat porcelain crab</name>
    <dbReference type="NCBI Taxonomy" id="88211"/>
    <lineage>
        <taxon>Eukaryota</taxon>
        <taxon>Metazoa</taxon>
        <taxon>Ecdysozoa</taxon>
        <taxon>Arthropoda</taxon>
        <taxon>Crustacea</taxon>
        <taxon>Multicrustacea</taxon>
        <taxon>Malacostraca</taxon>
        <taxon>Eumalacostraca</taxon>
        <taxon>Eucarida</taxon>
        <taxon>Decapoda</taxon>
        <taxon>Pleocyemata</taxon>
        <taxon>Anomura</taxon>
        <taxon>Galatheoidea</taxon>
        <taxon>Porcellanidae</taxon>
        <taxon>Petrolisthes</taxon>
    </lineage>
</organism>
<dbReference type="Proteomes" id="UP001286313">
    <property type="component" value="Unassembled WGS sequence"/>
</dbReference>
<reference evidence="2" key="1">
    <citation type="submission" date="2023-10" db="EMBL/GenBank/DDBJ databases">
        <title>Genome assemblies of two species of porcelain crab, Petrolisthes cinctipes and Petrolisthes manimaculis (Anomura: Porcellanidae).</title>
        <authorList>
            <person name="Angst P."/>
        </authorList>
    </citation>
    <scope>NUCLEOTIDE SEQUENCE</scope>
    <source>
        <strain evidence="2">PB745_01</strain>
        <tissue evidence="2">Gill</tissue>
    </source>
</reference>
<comment type="caution">
    <text evidence="2">The sequence shown here is derived from an EMBL/GenBank/DDBJ whole genome shotgun (WGS) entry which is preliminary data.</text>
</comment>
<evidence type="ECO:0000256" key="1">
    <source>
        <dbReference type="SAM" id="MobiDB-lite"/>
    </source>
</evidence>
<accession>A0AAE1KUS2</accession>
<feature type="region of interest" description="Disordered" evidence="1">
    <location>
        <begin position="34"/>
        <end position="66"/>
    </location>
</feature>
<gene>
    <name evidence="3" type="ORF">Pcinc_004493</name>
    <name evidence="2" type="ORF">Pcinc_009488</name>
</gene>
<dbReference type="EMBL" id="JAWQEG010000324">
    <property type="protein sequence ID" value="KAK3891604.1"/>
    <property type="molecule type" value="Genomic_DNA"/>
</dbReference>
<protein>
    <submittedName>
        <fullName evidence="2">Uncharacterized protein</fullName>
    </submittedName>
</protein>
<evidence type="ECO:0000313" key="3">
    <source>
        <dbReference type="EMBL" id="KAK3891604.1"/>
    </source>
</evidence>
<dbReference type="AlphaFoldDB" id="A0AAE1KUS2"/>
<dbReference type="EMBL" id="JAWQEG010000703">
    <property type="protein sequence ID" value="KAK3886356.1"/>
    <property type="molecule type" value="Genomic_DNA"/>
</dbReference>
<feature type="compositionally biased region" description="Polar residues" evidence="1">
    <location>
        <begin position="34"/>
        <end position="51"/>
    </location>
</feature>
<keyword evidence="4" id="KW-1185">Reference proteome</keyword>